<gene>
    <name evidence="1" type="ORF">MPRI_52750</name>
</gene>
<proteinExistence type="predicted"/>
<keyword evidence="2" id="KW-1185">Reference proteome</keyword>
<name>A0ABM7KGD0_9MYCO</name>
<sequence>MTEPKAGCCTHAFDPCRGGGWHSRRCADGASPAGAETGAVGYAQCVGGDTKPPPPGVSADVWFPSVHVIDHDIISGVPAAEVVERLVNMGVNRDDAVRRVQCYLVNSPH</sequence>
<evidence type="ECO:0000313" key="2">
    <source>
        <dbReference type="Proteomes" id="UP000466578"/>
    </source>
</evidence>
<evidence type="ECO:0000313" key="1">
    <source>
        <dbReference type="EMBL" id="BBY73088.1"/>
    </source>
</evidence>
<dbReference type="Proteomes" id="UP000466578">
    <property type="component" value="Chromosome"/>
</dbReference>
<organism evidence="1 2">
    <name type="scientific">Mycobacterium paraintracellulare</name>
    <dbReference type="NCBI Taxonomy" id="1138383"/>
    <lineage>
        <taxon>Bacteria</taxon>
        <taxon>Bacillati</taxon>
        <taxon>Actinomycetota</taxon>
        <taxon>Actinomycetes</taxon>
        <taxon>Mycobacteriales</taxon>
        <taxon>Mycobacteriaceae</taxon>
        <taxon>Mycobacterium</taxon>
        <taxon>Mycobacterium avium complex (MAC)</taxon>
    </lineage>
</organism>
<accession>A0ABM7KGD0</accession>
<reference evidence="1 2" key="1">
    <citation type="journal article" date="2019" name="Emerg. Microbes Infect.">
        <title>Comprehensive subspecies identification of 175 nontuberculous mycobacteria species based on 7547 genomic profiles.</title>
        <authorList>
            <person name="Matsumoto Y."/>
            <person name="Kinjo T."/>
            <person name="Motooka D."/>
            <person name="Nabeya D."/>
            <person name="Jung N."/>
            <person name="Uechi K."/>
            <person name="Horii T."/>
            <person name="Iida T."/>
            <person name="Fujita J."/>
            <person name="Nakamura S."/>
        </authorList>
    </citation>
    <scope>NUCLEOTIDE SEQUENCE [LARGE SCALE GENOMIC DNA]</scope>
    <source>
        <strain evidence="1 2">JCM 30622</strain>
    </source>
</reference>
<dbReference type="EMBL" id="AP022597">
    <property type="protein sequence ID" value="BBY73088.1"/>
    <property type="molecule type" value="Genomic_DNA"/>
</dbReference>
<protein>
    <submittedName>
        <fullName evidence="1">Uncharacterized protein</fullName>
    </submittedName>
</protein>